<reference evidence="1 2" key="1">
    <citation type="submission" date="2024-01" db="EMBL/GenBank/DDBJ databases">
        <title>Active colonisers of the gastrointestinal tract of Atlantic salmon farmed in a warm water region.</title>
        <authorList>
            <person name="Bowman J.P."/>
        </authorList>
    </citation>
    <scope>NUCLEOTIDE SEQUENCE [LARGE SCALE GENOMIC DNA]</scope>
    <source>
        <strain evidence="1 2">S3MW1</strain>
    </source>
</reference>
<evidence type="ECO:0000313" key="2">
    <source>
        <dbReference type="Proteomes" id="UP001306119"/>
    </source>
</evidence>
<keyword evidence="2" id="KW-1185">Reference proteome</keyword>
<sequence>MPSSLCQPRPTILTFTKIEQICGKITVTNKAGSLAKKQHVQQLKQAR</sequence>
<comment type="caution">
    <text evidence="1">The sequence shown here is derived from an EMBL/GenBank/DDBJ whole genome shotgun (WGS) entry which is preliminary data.</text>
</comment>
<organism evidence="1 2">
    <name type="scientific">Photobacterium toruni</name>
    <dbReference type="NCBI Taxonomy" id="1935446"/>
    <lineage>
        <taxon>Bacteria</taxon>
        <taxon>Pseudomonadati</taxon>
        <taxon>Pseudomonadota</taxon>
        <taxon>Gammaproteobacteria</taxon>
        <taxon>Vibrionales</taxon>
        <taxon>Vibrionaceae</taxon>
        <taxon>Photobacterium</taxon>
    </lineage>
</organism>
<evidence type="ECO:0000313" key="1">
    <source>
        <dbReference type="EMBL" id="MEC6833614.1"/>
    </source>
</evidence>
<protein>
    <submittedName>
        <fullName evidence="1">Uncharacterized protein</fullName>
    </submittedName>
</protein>
<name>A0ABU6LAN5_9GAMM</name>
<dbReference type="RefSeq" id="WP_327775580.1">
    <property type="nucleotide sequence ID" value="NZ_JAYXUG010000022.1"/>
</dbReference>
<accession>A0ABU6LAN5</accession>
<dbReference type="EMBL" id="JAYXUG010000022">
    <property type="protein sequence ID" value="MEC6833614.1"/>
    <property type="molecule type" value="Genomic_DNA"/>
</dbReference>
<proteinExistence type="predicted"/>
<dbReference type="Proteomes" id="UP001306119">
    <property type="component" value="Unassembled WGS sequence"/>
</dbReference>
<gene>
    <name evidence="1" type="ORF">VXS06_17760</name>
</gene>